<accession>A0A4P8IS11</accession>
<dbReference type="Proteomes" id="UP000298656">
    <property type="component" value="Chromosome 2"/>
</dbReference>
<evidence type="ECO:0000259" key="7">
    <source>
        <dbReference type="Pfam" id="PF04138"/>
    </source>
</evidence>
<organism evidence="8 9">
    <name type="scientific">Trinickia violacea</name>
    <dbReference type="NCBI Taxonomy" id="2571746"/>
    <lineage>
        <taxon>Bacteria</taxon>
        <taxon>Pseudomonadati</taxon>
        <taxon>Pseudomonadota</taxon>
        <taxon>Betaproteobacteria</taxon>
        <taxon>Burkholderiales</taxon>
        <taxon>Burkholderiaceae</taxon>
        <taxon>Trinickia</taxon>
    </lineage>
</organism>
<evidence type="ECO:0000256" key="3">
    <source>
        <dbReference type="ARBA" id="ARBA00022692"/>
    </source>
</evidence>
<dbReference type="GO" id="GO:0005886">
    <property type="term" value="C:plasma membrane"/>
    <property type="evidence" value="ECO:0007669"/>
    <property type="project" value="TreeGrafter"/>
</dbReference>
<evidence type="ECO:0000256" key="6">
    <source>
        <dbReference type="SAM" id="Phobius"/>
    </source>
</evidence>
<keyword evidence="3 6" id="KW-0812">Transmembrane</keyword>
<dbReference type="InterPro" id="IPR007267">
    <property type="entry name" value="GtrA_DPMS_TM"/>
</dbReference>
<evidence type="ECO:0000313" key="9">
    <source>
        <dbReference type="Proteomes" id="UP000298656"/>
    </source>
</evidence>
<evidence type="ECO:0000313" key="8">
    <source>
        <dbReference type="EMBL" id="QCP51938.1"/>
    </source>
</evidence>
<comment type="similarity">
    <text evidence="2">Belongs to the GtrA family.</text>
</comment>
<dbReference type="EMBL" id="CP040078">
    <property type="protein sequence ID" value="QCP51938.1"/>
    <property type="molecule type" value="Genomic_DNA"/>
</dbReference>
<evidence type="ECO:0000256" key="1">
    <source>
        <dbReference type="ARBA" id="ARBA00004141"/>
    </source>
</evidence>
<dbReference type="PANTHER" id="PTHR38459:SF1">
    <property type="entry name" value="PROPHAGE BACTOPRENOL-LINKED GLUCOSE TRANSLOCASE HOMOLOG"/>
    <property type="match status" value="1"/>
</dbReference>
<comment type="subcellular location">
    <subcellularLocation>
        <location evidence="1">Membrane</location>
        <topology evidence="1">Multi-pass membrane protein</topology>
    </subcellularLocation>
</comment>
<proteinExistence type="inferred from homology"/>
<dbReference type="Pfam" id="PF04138">
    <property type="entry name" value="GtrA_DPMS_TM"/>
    <property type="match status" value="1"/>
</dbReference>
<keyword evidence="4 6" id="KW-1133">Transmembrane helix</keyword>
<dbReference type="KEGG" id="tvl:FAZ95_22235"/>
<evidence type="ECO:0000256" key="5">
    <source>
        <dbReference type="ARBA" id="ARBA00023136"/>
    </source>
</evidence>
<gene>
    <name evidence="8" type="ORF">FAZ95_22235</name>
</gene>
<dbReference type="AlphaFoldDB" id="A0A4P8IS11"/>
<evidence type="ECO:0000256" key="2">
    <source>
        <dbReference type="ARBA" id="ARBA00009399"/>
    </source>
</evidence>
<dbReference type="RefSeq" id="WP_137334711.1">
    <property type="nucleotide sequence ID" value="NZ_CP040078.1"/>
</dbReference>
<sequence>MRKQLVRFGIAGVAGFLVDAGVLYLMLALGLGYYAGRVVSFLCAVFATWQINRHYTFTPRANAEAATAARPPSPSLWSEWWRYLFAMSGGGAVNYAAYSATVFLLHPMRFLPLFAVAVGSVAGLGVNFLSAKFWVFRHR</sequence>
<keyword evidence="5 6" id="KW-0472">Membrane</keyword>
<keyword evidence="9" id="KW-1185">Reference proteome</keyword>
<feature type="domain" description="GtrA/DPMS transmembrane" evidence="7">
    <location>
        <begin position="7"/>
        <end position="136"/>
    </location>
</feature>
<feature type="transmembrane region" description="Helical" evidence="6">
    <location>
        <begin position="5"/>
        <end position="27"/>
    </location>
</feature>
<feature type="transmembrane region" description="Helical" evidence="6">
    <location>
        <begin position="110"/>
        <end position="135"/>
    </location>
</feature>
<dbReference type="InterPro" id="IPR051401">
    <property type="entry name" value="GtrA_CellWall_Glycosyl"/>
</dbReference>
<protein>
    <submittedName>
        <fullName evidence="8">GtrA family protein</fullName>
    </submittedName>
</protein>
<dbReference type="GO" id="GO:0000271">
    <property type="term" value="P:polysaccharide biosynthetic process"/>
    <property type="evidence" value="ECO:0007669"/>
    <property type="project" value="InterPro"/>
</dbReference>
<dbReference type="PANTHER" id="PTHR38459">
    <property type="entry name" value="PROPHAGE BACTOPRENOL-LINKED GLUCOSE TRANSLOCASE HOMOLOG"/>
    <property type="match status" value="1"/>
</dbReference>
<name>A0A4P8IS11_9BURK</name>
<dbReference type="OrthoDB" id="7926501at2"/>
<reference evidence="8 9" key="1">
    <citation type="submission" date="2019-05" db="EMBL/GenBank/DDBJ databases">
        <title>Burkholderia sp. DHOD12, isolated from subtropical forest soil.</title>
        <authorList>
            <person name="Gao Z.-H."/>
            <person name="Qiu L.-H."/>
        </authorList>
    </citation>
    <scope>NUCLEOTIDE SEQUENCE [LARGE SCALE GENOMIC DNA]</scope>
    <source>
        <strain evidence="8 9">DHOD12</strain>
    </source>
</reference>
<evidence type="ECO:0000256" key="4">
    <source>
        <dbReference type="ARBA" id="ARBA00022989"/>
    </source>
</evidence>
<feature type="transmembrane region" description="Helical" evidence="6">
    <location>
        <begin position="80"/>
        <end position="98"/>
    </location>
</feature>